<dbReference type="Gene3D" id="3.30.450.150">
    <property type="entry name" value="Haem-degrading domain"/>
    <property type="match status" value="1"/>
</dbReference>
<reference evidence="2" key="1">
    <citation type="journal article" date="2019" name="Int. J. Syst. Evol. Microbiol.">
        <title>The Global Catalogue of Microorganisms (GCM) 10K type strain sequencing project: providing services to taxonomists for standard genome sequencing and annotation.</title>
        <authorList>
            <consortium name="The Broad Institute Genomics Platform"/>
            <consortium name="The Broad Institute Genome Sequencing Center for Infectious Disease"/>
            <person name="Wu L."/>
            <person name="Ma J."/>
        </authorList>
    </citation>
    <scope>NUCLEOTIDE SEQUENCE [LARGE SCALE GENOMIC DNA]</scope>
    <source>
        <strain evidence="2">NBRC 111756</strain>
    </source>
</reference>
<keyword evidence="2" id="KW-1185">Reference proteome</keyword>
<dbReference type="InterPro" id="IPR038084">
    <property type="entry name" value="PduO/GlcC-like_sf"/>
</dbReference>
<accession>A0ABW2A0H6</accession>
<dbReference type="RefSeq" id="WP_379913072.1">
    <property type="nucleotide sequence ID" value="NZ_JBHSWE010000001.1"/>
</dbReference>
<dbReference type="InterPro" id="IPR005624">
    <property type="entry name" value="PduO/GlcC-like"/>
</dbReference>
<organism evidence="1 2">
    <name type="scientific">Marinobacterium aestuariivivens</name>
    <dbReference type="NCBI Taxonomy" id="1698799"/>
    <lineage>
        <taxon>Bacteria</taxon>
        <taxon>Pseudomonadati</taxon>
        <taxon>Pseudomonadota</taxon>
        <taxon>Gammaproteobacteria</taxon>
        <taxon>Oceanospirillales</taxon>
        <taxon>Oceanospirillaceae</taxon>
        <taxon>Marinobacterium</taxon>
    </lineage>
</organism>
<sequence>MAADAEQRPAFIGAVNTLAQGRLVPVPGGVLIRDGDARIIGAVGISGDTSDIDELCAVAGVEAAGLQADNGL</sequence>
<dbReference type="Pfam" id="PF03928">
    <property type="entry name" value="HbpS-like"/>
    <property type="match status" value="1"/>
</dbReference>
<dbReference type="EMBL" id="JBHSWE010000001">
    <property type="protein sequence ID" value="MFC6670957.1"/>
    <property type="molecule type" value="Genomic_DNA"/>
</dbReference>
<evidence type="ECO:0000313" key="1">
    <source>
        <dbReference type="EMBL" id="MFC6670957.1"/>
    </source>
</evidence>
<name>A0ABW2A0H6_9GAMM</name>
<protein>
    <submittedName>
        <fullName evidence="1">Heme-binding protein</fullName>
    </submittedName>
</protein>
<gene>
    <name evidence="1" type="ORF">ACFQDL_13460</name>
</gene>
<comment type="caution">
    <text evidence="1">The sequence shown here is derived from an EMBL/GenBank/DDBJ whole genome shotgun (WGS) entry which is preliminary data.</text>
</comment>
<proteinExistence type="predicted"/>
<dbReference type="SUPFAM" id="SSF143744">
    <property type="entry name" value="GlcG-like"/>
    <property type="match status" value="1"/>
</dbReference>
<dbReference type="Proteomes" id="UP001596422">
    <property type="component" value="Unassembled WGS sequence"/>
</dbReference>
<evidence type="ECO:0000313" key="2">
    <source>
        <dbReference type="Proteomes" id="UP001596422"/>
    </source>
</evidence>